<protein>
    <recommendedName>
        <fullName evidence="5">Secreted protein</fullName>
    </recommendedName>
</protein>
<feature type="region of interest" description="Disordered" evidence="1">
    <location>
        <begin position="71"/>
        <end position="96"/>
    </location>
</feature>
<evidence type="ECO:0000313" key="3">
    <source>
        <dbReference type="EMBL" id="GHB43723.1"/>
    </source>
</evidence>
<keyword evidence="2" id="KW-0732">Signal</keyword>
<name>A0ABQ3ENW9_9ACTN</name>
<comment type="caution">
    <text evidence="3">The sequence shown here is derived from an EMBL/GenBank/DDBJ whole genome shotgun (WGS) entry which is preliminary data.</text>
</comment>
<keyword evidence="4" id="KW-1185">Reference proteome</keyword>
<evidence type="ECO:0000256" key="2">
    <source>
        <dbReference type="SAM" id="SignalP"/>
    </source>
</evidence>
<reference evidence="4" key="1">
    <citation type="journal article" date="2019" name="Int. J. Syst. Evol. Microbiol.">
        <title>The Global Catalogue of Microorganisms (GCM) 10K type strain sequencing project: providing services to taxonomists for standard genome sequencing and annotation.</title>
        <authorList>
            <consortium name="The Broad Institute Genomics Platform"/>
            <consortium name="The Broad Institute Genome Sequencing Center for Infectious Disease"/>
            <person name="Wu L."/>
            <person name="Ma J."/>
        </authorList>
    </citation>
    <scope>NUCLEOTIDE SEQUENCE [LARGE SCALE GENOMIC DNA]</scope>
    <source>
        <strain evidence="4">JCM 4738</strain>
    </source>
</reference>
<feature type="chain" id="PRO_5046141096" description="Secreted protein" evidence="2">
    <location>
        <begin position="29"/>
        <end position="96"/>
    </location>
</feature>
<gene>
    <name evidence="3" type="ORF">GCM10010347_11160</name>
</gene>
<evidence type="ECO:0008006" key="5">
    <source>
        <dbReference type="Google" id="ProtNLM"/>
    </source>
</evidence>
<dbReference type="EMBL" id="BMVP01000002">
    <property type="protein sequence ID" value="GHB43723.1"/>
    <property type="molecule type" value="Genomic_DNA"/>
</dbReference>
<organism evidence="3 4">
    <name type="scientific">Streptomyces cirratus</name>
    <dbReference type="NCBI Taxonomy" id="68187"/>
    <lineage>
        <taxon>Bacteria</taxon>
        <taxon>Bacillati</taxon>
        <taxon>Actinomycetota</taxon>
        <taxon>Actinomycetes</taxon>
        <taxon>Kitasatosporales</taxon>
        <taxon>Streptomycetaceae</taxon>
        <taxon>Streptomyces</taxon>
    </lineage>
</organism>
<dbReference type="Proteomes" id="UP000642673">
    <property type="component" value="Unassembled WGS sequence"/>
</dbReference>
<sequence length="96" mass="9316">MNPIKRSLAALILTGGAALALTPSLAHADEPAVQGPPITERVGDIVDHPGHAVQDTKTAVGITTSAAGSAAKAADGSVKSTGTALTSGLPKAPKVG</sequence>
<evidence type="ECO:0000313" key="4">
    <source>
        <dbReference type="Proteomes" id="UP000642673"/>
    </source>
</evidence>
<feature type="signal peptide" evidence="2">
    <location>
        <begin position="1"/>
        <end position="28"/>
    </location>
</feature>
<dbReference type="RefSeq" id="WP_190182918.1">
    <property type="nucleotide sequence ID" value="NZ_BMVP01000002.1"/>
</dbReference>
<evidence type="ECO:0000256" key="1">
    <source>
        <dbReference type="SAM" id="MobiDB-lite"/>
    </source>
</evidence>
<proteinExistence type="predicted"/>
<accession>A0ABQ3ENW9</accession>